<feature type="region of interest" description="Disordered" evidence="5">
    <location>
        <begin position="1"/>
        <end position="23"/>
    </location>
</feature>
<keyword evidence="3" id="KW-0804">Transcription</keyword>
<keyword evidence="4" id="KW-0539">Nucleus</keyword>
<dbReference type="EMBL" id="JASCZI010090694">
    <property type="protein sequence ID" value="MED6145103.1"/>
    <property type="molecule type" value="Genomic_DNA"/>
</dbReference>
<feature type="domain" description="Bromodomain associated" evidence="6">
    <location>
        <begin position="40"/>
        <end position="116"/>
    </location>
</feature>
<evidence type="ECO:0000256" key="2">
    <source>
        <dbReference type="ARBA" id="ARBA00023015"/>
    </source>
</evidence>
<keyword evidence="8" id="KW-1185">Reference proteome</keyword>
<evidence type="ECO:0000256" key="1">
    <source>
        <dbReference type="ARBA" id="ARBA00004123"/>
    </source>
</evidence>
<evidence type="ECO:0000256" key="3">
    <source>
        <dbReference type="ARBA" id="ARBA00023163"/>
    </source>
</evidence>
<dbReference type="SMART" id="SM00576">
    <property type="entry name" value="BTP"/>
    <property type="match status" value="1"/>
</dbReference>
<dbReference type="Proteomes" id="UP001341840">
    <property type="component" value="Unassembled WGS sequence"/>
</dbReference>
<evidence type="ECO:0000313" key="7">
    <source>
        <dbReference type="EMBL" id="MED6145103.1"/>
    </source>
</evidence>
<dbReference type="Gene3D" id="1.10.20.10">
    <property type="entry name" value="Histone, subunit A"/>
    <property type="match status" value="1"/>
</dbReference>
<evidence type="ECO:0000256" key="4">
    <source>
        <dbReference type="ARBA" id="ARBA00023242"/>
    </source>
</evidence>
<accession>A0ABU6TB21</accession>
<dbReference type="Pfam" id="PF07524">
    <property type="entry name" value="Bromo_TP"/>
    <property type="match status" value="1"/>
</dbReference>
<protein>
    <recommendedName>
        <fullName evidence="6">Bromodomain associated domain-containing protein</fullName>
    </recommendedName>
</protein>
<evidence type="ECO:0000313" key="8">
    <source>
        <dbReference type="Proteomes" id="UP001341840"/>
    </source>
</evidence>
<comment type="subcellular location">
    <subcellularLocation>
        <location evidence="1">Nucleus</location>
    </subcellularLocation>
</comment>
<dbReference type="PANTHER" id="PTHR46338">
    <property type="entry name" value="TRANSCRIPTION INITIATION FACTOR TFIID SUBUNIT 8"/>
    <property type="match status" value="1"/>
</dbReference>
<proteinExistence type="predicted"/>
<dbReference type="PANTHER" id="PTHR46338:SF13">
    <property type="entry name" value="TRANSCRIPTION INITIATION FACTOR TFIID SUBUNIT 8-LIKE"/>
    <property type="match status" value="1"/>
</dbReference>
<name>A0ABU6TB21_9FABA</name>
<dbReference type="InterPro" id="IPR009072">
    <property type="entry name" value="Histone-fold"/>
</dbReference>
<dbReference type="InterPro" id="IPR006565">
    <property type="entry name" value="BTP"/>
</dbReference>
<evidence type="ECO:0000259" key="6">
    <source>
        <dbReference type="SMART" id="SM00576"/>
    </source>
</evidence>
<comment type="caution">
    <text evidence="7">The sequence shown here is derived from an EMBL/GenBank/DDBJ whole genome shotgun (WGS) entry which is preliminary data.</text>
</comment>
<reference evidence="7 8" key="1">
    <citation type="journal article" date="2023" name="Plants (Basel)">
        <title>Bridging the Gap: Combining Genomics and Transcriptomics Approaches to Understand Stylosanthes scabra, an Orphan Legume from the Brazilian Caatinga.</title>
        <authorList>
            <person name="Ferreira-Neto J.R.C."/>
            <person name="da Silva M.D."/>
            <person name="Binneck E."/>
            <person name="de Melo N.F."/>
            <person name="da Silva R.H."/>
            <person name="de Melo A.L.T.M."/>
            <person name="Pandolfi V."/>
            <person name="Bustamante F.O."/>
            <person name="Brasileiro-Vidal A.C."/>
            <person name="Benko-Iseppon A.M."/>
        </authorList>
    </citation>
    <scope>NUCLEOTIDE SEQUENCE [LARGE SCALE GENOMIC DNA]</scope>
    <source>
        <tissue evidence="7">Leaves</tissue>
    </source>
</reference>
<feature type="compositionally biased region" description="Basic residues" evidence="5">
    <location>
        <begin position="10"/>
        <end position="23"/>
    </location>
</feature>
<sequence length="317" mass="35936">MNPVQSSHTAKSKLKLSQRAKSKKKKDLQAKDVLLVETHSQFSFAIARTAVAQICRSVGYKKSTHGTLETLTNVAMKYLEATTRLAASFANASNRTEVNLFDLINGIHDLCSVQGFLGGSELHTSNLLKSGALKEIMNFVKYSNEVPFSKPILHETDSGIPKLEKVTDSRSSLCSNKTKCQGFHIPRWLPDFPEERFYKNCGKVLVKERKFGEKLWEHSLEAEHFSCKLDENKGESQIHEINGKEEKDTRIVLGQGRGRVKFRMVKEEEKHADISVNLMNGVCKRRKRVSWNLDKINNCMAVENEDEMSACKRKKFA</sequence>
<organism evidence="7 8">
    <name type="scientific">Stylosanthes scabra</name>
    <dbReference type="NCBI Taxonomy" id="79078"/>
    <lineage>
        <taxon>Eukaryota</taxon>
        <taxon>Viridiplantae</taxon>
        <taxon>Streptophyta</taxon>
        <taxon>Embryophyta</taxon>
        <taxon>Tracheophyta</taxon>
        <taxon>Spermatophyta</taxon>
        <taxon>Magnoliopsida</taxon>
        <taxon>eudicotyledons</taxon>
        <taxon>Gunneridae</taxon>
        <taxon>Pentapetalae</taxon>
        <taxon>rosids</taxon>
        <taxon>fabids</taxon>
        <taxon>Fabales</taxon>
        <taxon>Fabaceae</taxon>
        <taxon>Papilionoideae</taxon>
        <taxon>50 kb inversion clade</taxon>
        <taxon>dalbergioids sensu lato</taxon>
        <taxon>Dalbergieae</taxon>
        <taxon>Pterocarpus clade</taxon>
        <taxon>Stylosanthes</taxon>
    </lineage>
</organism>
<keyword evidence="2" id="KW-0805">Transcription regulation</keyword>
<gene>
    <name evidence="7" type="ORF">PIB30_021912</name>
</gene>
<dbReference type="InterPro" id="IPR037818">
    <property type="entry name" value="TAF8"/>
</dbReference>
<evidence type="ECO:0000256" key="5">
    <source>
        <dbReference type="SAM" id="MobiDB-lite"/>
    </source>
</evidence>